<dbReference type="InterPro" id="IPR036291">
    <property type="entry name" value="NAD(P)-bd_dom_sf"/>
</dbReference>
<dbReference type="Gene3D" id="3.40.50.720">
    <property type="entry name" value="NAD(P)-binding Rossmann-like Domain"/>
    <property type="match status" value="1"/>
</dbReference>
<evidence type="ECO:0000313" key="5">
    <source>
        <dbReference type="Proteomes" id="UP000270616"/>
    </source>
</evidence>
<dbReference type="InterPro" id="IPR023393">
    <property type="entry name" value="START-like_dom_sf"/>
</dbReference>
<dbReference type="Gene3D" id="3.30.530.20">
    <property type="match status" value="1"/>
</dbReference>
<dbReference type="InterPro" id="IPR010099">
    <property type="entry name" value="SDR39U1"/>
</dbReference>
<dbReference type="SUPFAM" id="SSF55961">
    <property type="entry name" value="Bet v1-like"/>
    <property type="match status" value="1"/>
</dbReference>
<comment type="caution">
    <text evidence="4">The sequence shown here is derived from an EMBL/GenBank/DDBJ whole genome shotgun (WGS) entry which is preliminary data.</text>
</comment>
<protein>
    <submittedName>
        <fullName evidence="4">TIGR01777 family protein</fullName>
    </submittedName>
</protein>
<accession>A0A3N3ZQR3</accession>
<gene>
    <name evidence="4" type="ORF">EDL96_06395</name>
</gene>
<dbReference type="InterPro" id="IPR001509">
    <property type="entry name" value="Epimerase_deHydtase"/>
</dbReference>
<evidence type="ECO:0000256" key="1">
    <source>
        <dbReference type="ARBA" id="ARBA00009353"/>
    </source>
</evidence>
<dbReference type="PANTHER" id="PTHR11092:SF0">
    <property type="entry name" value="EPIMERASE FAMILY PROTEIN SDR39U1"/>
    <property type="match status" value="1"/>
</dbReference>
<dbReference type="EMBL" id="RKMF01000006">
    <property type="protein sequence ID" value="ROZ63555.1"/>
    <property type="molecule type" value="Genomic_DNA"/>
</dbReference>
<feature type="domain" description="DUF1731" evidence="3">
    <location>
        <begin position="422"/>
        <end position="469"/>
    </location>
</feature>
<reference evidence="4 5" key="1">
    <citation type="submission" date="2018-10" db="EMBL/GenBank/DDBJ databases">
        <title>Kocuria sp. M5W7-7, whole genome shotgun sequence.</title>
        <authorList>
            <person name="Tuo L."/>
        </authorList>
    </citation>
    <scope>NUCLEOTIDE SEQUENCE [LARGE SCALE GENOMIC DNA]</scope>
    <source>
        <strain evidence="4 5">M5W7-7</strain>
    </source>
</reference>
<evidence type="ECO:0000313" key="4">
    <source>
        <dbReference type="EMBL" id="ROZ63555.1"/>
    </source>
</evidence>
<dbReference type="AlphaFoldDB" id="A0A3N3ZQR3"/>
<dbReference type="Pfam" id="PF01370">
    <property type="entry name" value="Epimerase"/>
    <property type="match status" value="1"/>
</dbReference>
<dbReference type="Pfam" id="PF08338">
    <property type="entry name" value="DUF1731"/>
    <property type="match status" value="1"/>
</dbReference>
<sequence length="484" mass="52203">MAVFESTEHIGHPADRVFQWHRRPGALTRLSPEWAQSVLEESYPPLAPGARARLRTSVPGTAGTVRVPFVAEHDDGPTPRSFVDRMVKGPLKSWTHTHVFDGEQSCVVRDRVEYEVLPGRLGGDRNALGKYAGRFTDRAVQSMLTKTFADRTAQLRADLDFHAALAERSDRRLNILIGGASGLVGSQVAALLSTGGHSVRRLVRGEPQRADEVRWDPARGQLEASAVAWADVVVHLGGASIATRFTPKNKQKILSSRVDSTDLIVRTCAALPSDERPEAFVCASAVGAYGADCGDRVLTEEEPYGEGFLAEVCREWEARAAAVENLGMRRVSVRTGLVLTSLGGLLRVQLPLYLAGMGGPVGGGRQWQSWISLDDLVRIYATVVVDGAVTGPVNAVAPHPVRQSQFAAELARTLHRPAVVPVPRVAPAVLLGQEGAKELALANQRVAPTVLEAAGFSFRHPDLRDALTWTLPPRGPADPESARA</sequence>
<dbReference type="Proteomes" id="UP000270616">
    <property type="component" value="Unassembled WGS sequence"/>
</dbReference>
<dbReference type="NCBIfam" id="TIGR01777">
    <property type="entry name" value="yfcH"/>
    <property type="match status" value="1"/>
</dbReference>
<dbReference type="RefSeq" id="WP_123824966.1">
    <property type="nucleotide sequence ID" value="NZ_RKMF01000006.1"/>
</dbReference>
<comment type="similarity">
    <text evidence="1">Belongs to the NAD(P)-dependent epimerase/dehydratase family. SDR39U1 subfamily.</text>
</comment>
<evidence type="ECO:0000259" key="2">
    <source>
        <dbReference type="Pfam" id="PF01370"/>
    </source>
</evidence>
<dbReference type="PANTHER" id="PTHR11092">
    <property type="entry name" value="SUGAR NUCLEOTIDE EPIMERASE RELATED"/>
    <property type="match status" value="1"/>
</dbReference>
<dbReference type="SUPFAM" id="SSF51735">
    <property type="entry name" value="NAD(P)-binding Rossmann-fold domains"/>
    <property type="match status" value="1"/>
</dbReference>
<keyword evidence="5" id="KW-1185">Reference proteome</keyword>
<feature type="domain" description="NAD-dependent epimerase/dehydratase" evidence="2">
    <location>
        <begin position="175"/>
        <end position="385"/>
    </location>
</feature>
<evidence type="ECO:0000259" key="3">
    <source>
        <dbReference type="Pfam" id="PF08338"/>
    </source>
</evidence>
<proteinExistence type="inferred from homology"/>
<dbReference type="InterPro" id="IPR013549">
    <property type="entry name" value="DUF1731"/>
</dbReference>
<dbReference type="OrthoDB" id="9801773at2"/>
<name>A0A3N3ZQR3_9MICC</name>
<organism evidence="4 5">
    <name type="scientific">Kocuria soli</name>
    <dbReference type="NCBI Taxonomy" id="2485125"/>
    <lineage>
        <taxon>Bacteria</taxon>
        <taxon>Bacillati</taxon>
        <taxon>Actinomycetota</taxon>
        <taxon>Actinomycetes</taxon>
        <taxon>Micrococcales</taxon>
        <taxon>Micrococcaceae</taxon>
        <taxon>Kocuria</taxon>
    </lineage>
</organism>